<sequence length="46" mass="5094">MGGQEDLREFLDPAQFVNAVLPEHPIQSDQVAITTRMVESSPRAVL</sequence>
<dbReference type="Proteomes" id="UP000011991">
    <property type="component" value="Unassembled WGS sequence"/>
</dbReference>
<proteinExistence type="predicted"/>
<evidence type="ECO:0000313" key="1">
    <source>
        <dbReference type="EMBL" id="EMI22067.1"/>
    </source>
</evidence>
<protein>
    <submittedName>
        <fullName evidence="1">Uncharacterized protein</fullName>
    </submittedName>
</protein>
<accession>M5S353</accession>
<evidence type="ECO:0000313" key="2">
    <source>
        <dbReference type="Proteomes" id="UP000011991"/>
    </source>
</evidence>
<reference evidence="1 2" key="1">
    <citation type="journal article" date="2013" name="Mar. Genomics">
        <title>Expression of sulfatases in Rhodopirellula baltica and the diversity of sulfatases in the genus Rhodopirellula.</title>
        <authorList>
            <person name="Wegner C.E."/>
            <person name="Richter-Heitmann T."/>
            <person name="Klindworth A."/>
            <person name="Klockow C."/>
            <person name="Richter M."/>
            <person name="Achstetter T."/>
            <person name="Glockner F.O."/>
            <person name="Harder J."/>
        </authorList>
    </citation>
    <scope>NUCLEOTIDE SEQUENCE [LARGE SCALE GENOMIC DNA]</scope>
    <source>
        <strain evidence="1 2">SM1</strain>
    </source>
</reference>
<comment type="caution">
    <text evidence="1">The sequence shown here is derived from an EMBL/GenBank/DDBJ whole genome shotgun (WGS) entry which is preliminary data.</text>
</comment>
<organism evidence="1 2">
    <name type="scientific">Rhodopirellula maiorica SM1</name>
    <dbReference type="NCBI Taxonomy" id="1265738"/>
    <lineage>
        <taxon>Bacteria</taxon>
        <taxon>Pseudomonadati</taxon>
        <taxon>Planctomycetota</taxon>
        <taxon>Planctomycetia</taxon>
        <taxon>Pirellulales</taxon>
        <taxon>Pirellulaceae</taxon>
        <taxon>Novipirellula</taxon>
    </lineage>
</organism>
<keyword evidence="2" id="KW-1185">Reference proteome</keyword>
<dbReference type="EMBL" id="ANOG01000154">
    <property type="protein sequence ID" value="EMI22067.1"/>
    <property type="molecule type" value="Genomic_DNA"/>
</dbReference>
<name>M5S353_9BACT</name>
<dbReference type="AlphaFoldDB" id="M5S353"/>
<gene>
    <name evidence="1" type="ORF">RMSM_01005</name>
</gene>
<dbReference type="PATRIC" id="fig|1265738.3.peg.997"/>